<evidence type="ECO:0000256" key="1">
    <source>
        <dbReference type="ARBA" id="ARBA00004586"/>
    </source>
</evidence>
<evidence type="ECO:0000256" key="7">
    <source>
        <dbReference type="ARBA" id="ARBA00023121"/>
    </source>
</evidence>
<dbReference type="InterPro" id="IPR031468">
    <property type="entry name" value="SMP_LBD"/>
</dbReference>
<dbReference type="STRING" id="857967.G0QQ03"/>
<keyword evidence="3" id="KW-0812">Transmembrane</keyword>
<sequence length="180" mass="21136">MGKIKGEGPEIKSIIPQKSEDCEFLVDLELSYKGTIIFEIDTAYHIDWPKANQYKLPMTIKIQLNEFYSVIRACFVPKSYGKSWFSFIGEPVIQLDIDPIISKKYHLSKLPQVKSIMQEIINQKIRKMTFPNIEMIKIPLSKKGKKIEQIRAKLQYKKQQTTILANIQEKRIYNYQQYSL</sequence>
<dbReference type="EMBL" id="GL983596">
    <property type="protein sequence ID" value="EGR32702.1"/>
    <property type="molecule type" value="Genomic_DNA"/>
</dbReference>
<evidence type="ECO:0000256" key="6">
    <source>
        <dbReference type="ARBA" id="ARBA00023055"/>
    </source>
</evidence>
<evidence type="ECO:0000259" key="9">
    <source>
        <dbReference type="PROSITE" id="PS51847"/>
    </source>
</evidence>
<keyword evidence="8" id="KW-0472">Membrane</keyword>
<reference evidence="10 11" key="1">
    <citation type="submission" date="2011-07" db="EMBL/GenBank/DDBJ databases">
        <authorList>
            <person name="Coyne R."/>
            <person name="Brami D."/>
            <person name="Johnson J."/>
            <person name="Hostetler J."/>
            <person name="Hannick L."/>
            <person name="Clark T."/>
            <person name="Cassidy-Hanley D."/>
            <person name="Inman J."/>
        </authorList>
    </citation>
    <scope>NUCLEOTIDE SEQUENCE [LARGE SCALE GENOMIC DNA]</scope>
    <source>
        <strain evidence="10 11">G5</strain>
    </source>
</reference>
<evidence type="ECO:0000313" key="11">
    <source>
        <dbReference type="Proteomes" id="UP000008983"/>
    </source>
</evidence>
<dbReference type="OrthoDB" id="300899at2759"/>
<evidence type="ECO:0000256" key="5">
    <source>
        <dbReference type="ARBA" id="ARBA00022989"/>
    </source>
</evidence>
<evidence type="ECO:0000256" key="8">
    <source>
        <dbReference type="ARBA" id="ARBA00023136"/>
    </source>
</evidence>
<comment type="subcellular location">
    <subcellularLocation>
        <location evidence="1">Endoplasmic reticulum membrane</location>
    </subcellularLocation>
</comment>
<evidence type="ECO:0000313" key="10">
    <source>
        <dbReference type="EMBL" id="EGR32702.1"/>
    </source>
</evidence>
<keyword evidence="5" id="KW-1133">Transmembrane helix</keyword>
<keyword evidence="4" id="KW-0256">Endoplasmic reticulum</keyword>
<dbReference type="Proteomes" id="UP000008983">
    <property type="component" value="Unassembled WGS sequence"/>
</dbReference>
<dbReference type="GeneID" id="14908869"/>
<organism evidence="10 11">
    <name type="scientific">Ichthyophthirius multifiliis</name>
    <name type="common">White spot disease agent</name>
    <name type="synonym">Ich</name>
    <dbReference type="NCBI Taxonomy" id="5932"/>
    <lineage>
        <taxon>Eukaryota</taxon>
        <taxon>Sar</taxon>
        <taxon>Alveolata</taxon>
        <taxon>Ciliophora</taxon>
        <taxon>Intramacronucleata</taxon>
        <taxon>Oligohymenophorea</taxon>
        <taxon>Hymenostomatida</taxon>
        <taxon>Ophryoglenina</taxon>
        <taxon>Ichthyophthirius</taxon>
    </lineage>
</organism>
<gene>
    <name evidence="10" type="ORF">IMG5_073520</name>
</gene>
<keyword evidence="7" id="KW-0446">Lipid-binding</keyword>
<proteinExistence type="predicted"/>
<name>G0QQ03_ICHMU</name>
<dbReference type="PANTHER" id="PTHR13466:SF0">
    <property type="entry name" value="SMP-LTD DOMAIN-CONTAINING PROTEIN"/>
    <property type="match status" value="1"/>
</dbReference>
<dbReference type="AlphaFoldDB" id="G0QQ03"/>
<accession>G0QQ03</accession>
<dbReference type="InParanoid" id="G0QQ03"/>
<dbReference type="RefSeq" id="XP_004036688.1">
    <property type="nucleotide sequence ID" value="XM_004036640.1"/>
</dbReference>
<evidence type="ECO:0000256" key="3">
    <source>
        <dbReference type="ARBA" id="ARBA00022692"/>
    </source>
</evidence>
<keyword evidence="2" id="KW-0813">Transport</keyword>
<dbReference type="GO" id="GO:0005789">
    <property type="term" value="C:endoplasmic reticulum membrane"/>
    <property type="evidence" value="ECO:0007669"/>
    <property type="project" value="UniProtKB-SubCell"/>
</dbReference>
<dbReference type="eggNOG" id="ENOG502SR15">
    <property type="taxonomic scope" value="Eukaryota"/>
</dbReference>
<evidence type="ECO:0000256" key="2">
    <source>
        <dbReference type="ARBA" id="ARBA00022448"/>
    </source>
</evidence>
<keyword evidence="11" id="KW-1185">Reference proteome</keyword>
<dbReference type="PANTHER" id="PTHR13466">
    <property type="entry name" value="TEX2 PROTEIN-RELATED"/>
    <property type="match status" value="1"/>
</dbReference>
<feature type="domain" description="SMP-LTD" evidence="9">
    <location>
        <begin position="1"/>
        <end position="139"/>
    </location>
</feature>
<dbReference type="PROSITE" id="PS51847">
    <property type="entry name" value="SMP"/>
    <property type="match status" value="1"/>
</dbReference>
<dbReference type="GO" id="GO:0008289">
    <property type="term" value="F:lipid binding"/>
    <property type="evidence" value="ECO:0007669"/>
    <property type="project" value="UniProtKB-KW"/>
</dbReference>
<evidence type="ECO:0000256" key="4">
    <source>
        <dbReference type="ARBA" id="ARBA00022824"/>
    </source>
</evidence>
<keyword evidence="6" id="KW-0445">Lipid transport</keyword>
<protein>
    <recommendedName>
        <fullName evidence="9">SMP-LTD domain-containing protein</fullName>
    </recommendedName>
</protein>
<dbReference type="GO" id="GO:0006869">
    <property type="term" value="P:lipid transport"/>
    <property type="evidence" value="ECO:0007669"/>
    <property type="project" value="UniProtKB-KW"/>
</dbReference>